<keyword evidence="2" id="KW-0479">Metal-binding</keyword>
<feature type="binding site" evidence="2">
    <location>
        <begin position="323"/>
        <end position="324"/>
    </location>
    <ligand>
        <name>substrate</name>
    </ligand>
</feature>
<dbReference type="InterPro" id="IPR024403">
    <property type="entry name" value="DHOase_cat"/>
</dbReference>
<dbReference type="InterPro" id="IPR032466">
    <property type="entry name" value="Metal_Hydrolase"/>
</dbReference>
<dbReference type="AlphaFoldDB" id="F0SSK9"/>
<dbReference type="GO" id="GO:0044205">
    <property type="term" value="P:'de novo' UMP biosynthetic process"/>
    <property type="evidence" value="ECO:0007669"/>
    <property type="project" value="UniProtKB-UniRule"/>
</dbReference>
<dbReference type="OrthoDB" id="9765462at2"/>
<dbReference type="HAMAP" id="MF_00220_B">
    <property type="entry name" value="PyrC_classI_B"/>
    <property type="match status" value="1"/>
</dbReference>
<dbReference type="STRING" id="756272.Plabr_2725"/>
<dbReference type="NCBIfam" id="TIGR00857">
    <property type="entry name" value="pyrC_multi"/>
    <property type="match status" value="1"/>
</dbReference>
<keyword evidence="2 4" id="KW-0378">Hydrolase</keyword>
<keyword evidence="5" id="KW-1185">Reference proteome</keyword>
<dbReference type="PANTHER" id="PTHR43668:SF2">
    <property type="entry name" value="ALLANTOINASE"/>
    <property type="match status" value="1"/>
</dbReference>
<name>F0SSK9_RUBBR</name>
<proteinExistence type="inferred from homology"/>
<comment type="pathway">
    <text evidence="2">Pyrimidine metabolism; UMP biosynthesis via de novo pathway; (S)-dihydroorotate from bicarbonate: step 3/3.</text>
</comment>
<dbReference type="Gene3D" id="3.20.20.140">
    <property type="entry name" value="Metal-dependent hydrolases"/>
    <property type="match status" value="1"/>
</dbReference>
<dbReference type="SUPFAM" id="SSF51338">
    <property type="entry name" value="Composite domain of metallo-dependent hydrolases"/>
    <property type="match status" value="1"/>
</dbReference>
<comment type="cofactor">
    <cofactor evidence="2">
        <name>Zn(2+)</name>
        <dbReference type="ChEBI" id="CHEBI:29105"/>
    </cofactor>
    <text evidence="2">Binds 2 Zn(2+) ions per subunit.</text>
</comment>
<dbReference type="GO" id="GO:0008270">
    <property type="term" value="F:zinc ion binding"/>
    <property type="evidence" value="ECO:0007669"/>
    <property type="project" value="UniProtKB-UniRule"/>
</dbReference>
<dbReference type="Pfam" id="PF12890">
    <property type="entry name" value="DHOase"/>
    <property type="match status" value="1"/>
</dbReference>
<dbReference type="EMBL" id="CP002546">
    <property type="protein sequence ID" value="ADY60325.1"/>
    <property type="molecule type" value="Genomic_DNA"/>
</dbReference>
<dbReference type="SUPFAM" id="SSF51556">
    <property type="entry name" value="Metallo-dependent hydrolases"/>
    <property type="match status" value="1"/>
</dbReference>
<feature type="binding site" evidence="2">
    <location>
        <position position="179"/>
    </location>
    <ligand>
        <name>Zn(2+)</name>
        <dbReference type="ChEBI" id="CHEBI:29105"/>
        <label>2</label>
    </ligand>
</feature>
<evidence type="ECO:0000256" key="1">
    <source>
        <dbReference type="ARBA" id="ARBA00022975"/>
    </source>
</evidence>
<dbReference type="GO" id="GO:0004151">
    <property type="term" value="F:dihydroorotase activity"/>
    <property type="evidence" value="ECO:0007669"/>
    <property type="project" value="UniProtKB-UniRule"/>
</dbReference>
<dbReference type="KEGG" id="pbs:Plabr_2725"/>
<dbReference type="GO" id="GO:0004038">
    <property type="term" value="F:allantoinase activity"/>
    <property type="evidence" value="ECO:0007669"/>
    <property type="project" value="TreeGrafter"/>
</dbReference>
<feature type="active site" evidence="2">
    <location>
        <position position="305"/>
    </location>
</feature>
<evidence type="ECO:0000259" key="3">
    <source>
        <dbReference type="Pfam" id="PF12890"/>
    </source>
</evidence>
<keyword evidence="2" id="KW-0862">Zinc</keyword>
<comment type="caution">
    <text evidence="2">Lacks conserved residue(s) required for the propagation of feature annotation.</text>
</comment>
<sequence>MSTLLLQQGRIVDPANQRDEVASLLIKDGQIVGLCPADTPADEVIDAHGKIISPGLVDMRVSLREPGNEEDETIQTGTAAALAGGFTTIACMPDTDPAVDNRAAAEFVILQAERADNCRVVPIGAVTKKLKGEELAEIAQLVAGGARAFSDAKQPLANAEVMRRALEYTRMVGMPILHHPQVPELVAGGLMHEGYYSTLLGIAPMPAAAETIMIHRDIALAEMTEGTLHLMGISTYTGVEQIRNARQRGIQVTADVTPHHLFFKDEHLRTFDSKYKVNPPFRTQKDVDALLDGLQDGTIDVICSDHQPYAEEKVTCELDQTPFGIVGLETLVPACITRFITPEIMSWTKLLKKLTINPARILGLDAGTLSEGAIADVTIIDPDRETLIDPDKFRSKGRRTPFTGMTLNGKIDTVIVGGRIKYRDDELVKTARSC</sequence>
<dbReference type="InterPro" id="IPR004722">
    <property type="entry name" value="DHOase"/>
</dbReference>
<feature type="binding site" evidence="2">
    <location>
        <position position="305"/>
    </location>
    <ligand>
        <name>Zn(2+)</name>
        <dbReference type="ChEBI" id="CHEBI:29105"/>
        <label>1</label>
    </ligand>
</feature>
<accession>F0SSK9</accession>
<evidence type="ECO:0000313" key="5">
    <source>
        <dbReference type="Proteomes" id="UP000006860"/>
    </source>
</evidence>
<dbReference type="InterPro" id="IPR011059">
    <property type="entry name" value="Metal-dep_hydrolase_composite"/>
</dbReference>
<protein>
    <recommendedName>
        <fullName evidence="2">Dihydroorotase</fullName>
        <shortName evidence="2">DHOase</shortName>
        <ecNumber evidence="2">3.5.2.3</ecNumber>
    </recommendedName>
</protein>
<reference evidence="5" key="1">
    <citation type="submission" date="2011-02" db="EMBL/GenBank/DDBJ databases">
        <title>The complete genome of Planctomyces brasiliensis DSM 5305.</title>
        <authorList>
            <person name="Lucas S."/>
            <person name="Copeland A."/>
            <person name="Lapidus A."/>
            <person name="Bruce D."/>
            <person name="Goodwin L."/>
            <person name="Pitluck S."/>
            <person name="Kyrpides N."/>
            <person name="Mavromatis K."/>
            <person name="Pagani I."/>
            <person name="Ivanova N."/>
            <person name="Ovchinnikova G."/>
            <person name="Lu M."/>
            <person name="Detter J.C."/>
            <person name="Han C."/>
            <person name="Land M."/>
            <person name="Hauser L."/>
            <person name="Markowitz V."/>
            <person name="Cheng J.-F."/>
            <person name="Hugenholtz P."/>
            <person name="Woyke T."/>
            <person name="Wu D."/>
            <person name="Tindall B."/>
            <person name="Pomrenke H.G."/>
            <person name="Brambilla E."/>
            <person name="Klenk H.-P."/>
            <person name="Eisen J.A."/>
        </authorList>
    </citation>
    <scope>NUCLEOTIDE SEQUENCE [LARGE SCALE GENOMIC DNA]</scope>
    <source>
        <strain evidence="5">ATCC 49424 / DSM 5305 / JCM 21570 / NBRC 103401 / IFAM 1448</strain>
    </source>
</reference>
<feature type="domain" description="Dihydroorotase catalytic" evidence="3">
    <location>
        <begin position="49"/>
        <end position="235"/>
    </location>
</feature>
<dbReference type="Proteomes" id="UP000006860">
    <property type="component" value="Chromosome"/>
</dbReference>
<dbReference type="HOGENOM" id="CLU_015572_1_0_0"/>
<dbReference type="GO" id="GO:0005737">
    <property type="term" value="C:cytoplasm"/>
    <property type="evidence" value="ECO:0007669"/>
    <property type="project" value="TreeGrafter"/>
</dbReference>
<gene>
    <name evidence="2" type="primary">pyrC</name>
    <name evidence="4" type="ordered locus">Plabr_2725</name>
</gene>
<comment type="similarity">
    <text evidence="2">Belongs to the metallo-dependent hydrolases superfamily. DHOase family. Class I DHOase subfamily.</text>
</comment>
<evidence type="ECO:0000256" key="2">
    <source>
        <dbReference type="HAMAP-Rule" id="MF_00220"/>
    </source>
</evidence>
<comment type="catalytic activity">
    <reaction evidence="2">
        <text>(S)-dihydroorotate + H2O = N-carbamoyl-L-aspartate + H(+)</text>
        <dbReference type="Rhea" id="RHEA:24296"/>
        <dbReference type="ChEBI" id="CHEBI:15377"/>
        <dbReference type="ChEBI" id="CHEBI:15378"/>
        <dbReference type="ChEBI" id="CHEBI:30864"/>
        <dbReference type="ChEBI" id="CHEBI:32814"/>
        <dbReference type="EC" id="3.5.2.3"/>
    </reaction>
</comment>
<dbReference type="GO" id="GO:0006145">
    <property type="term" value="P:purine nucleobase catabolic process"/>
    <property type="evidence" value="ECO:0007669"/>
    <property type="project" value="TreeGrafter"/>
</dbReference>
<dbReference type="CDD" id="cd01317">
    <property type="entry name" value="DHOase_IIa"/>
    <property type="match status" value="1"/>
</dbReference>
<dbReference type="UniPathway" id="UPA00070">
    <property type="reaction ID" value="UER00117"/>
</dbReference>
<dbReference type="Gene3D" id="2.30.40.10">
    <property type="entry name" value="Urease, subunit C, domain 1"/>
    <property type="match status" value="1"/>
</dbReference>
<dbReference type="InterPro" id="IPR050138">
    <property type="entry name" value="DHOase/Allantoinase_Hydrolase"/>
</dbReference>
<comment type="function">
    <text evidence="2">Catalyzes the reversible cyclization of carbamoyl aspartate to dihydroorotate.</text>
</comment>
<organism evidence="4 5">
    <name type="scientific">Rubinisphaera brasiliensis (strain ATCC 49424 / DSM 5305 / JCM 21570 / IAM 15109 / NBRC 103401 / IFAM 1448)</name>
    <name type="common">Planctomyces brasiliensis</name>
    <dbReference type="NCBI Taxonomy" id="756272"/>
    <lineage>
        <taxon>Bacteria</taxon>
        <taxon>Pseudomonadati</taxon>
        <taxon>Planctomycetota</taxon>
        <taxon>Planctomycetia</taxon>
        <taxon>Planctomycetales</taxon>
        <taxon>Planctomycetaceae</taxon>
        <taxon>Rubinisphaera</taxon>
    </lineage>
</organism>
<feature type="binding site" evidence="2">
    <location>
        <position position="278"/>
    </location>
    <ligand>
        <name>substrate</name>
    </ligand>
</feature>
<dbReference type="PANTHER" id="PTHR43668">
    <property type="entry name" value="ALLANTOINASE"/>
    <property type="match status" value="1"/>
</dbReference>
<dbReference type="eggNOG" id="COG0044">
    <property type="taxonomic scope" value="Bacteria"/>
</dbReference>
<evidence type="ECO:0000313" key="4">
    <source>
        <dbReference type="EMBL" id="ADY60325.1"/>
    </source>
</evidence>
<dbReference type="RefSeq" id="WP_013629049.1">
    <property type="nucleotide sequence ID" value="NC_015174.1"/>
</dbReference>
<keyword evidence="1 2" id="KW-0665">Pyrimidine biosynthesis</keyword>
<dbReference type="EC" id="3.5.2.3" evidence="2"/>